<dbReference type="EMBL" id="ASPP01013689">
    <property type="protein sequence ID" value="ETO19406.1"/>
    <property type="molecule type" value="Genomic_DNA"/>
</dbReference>
<proteinExistence type="predicted"/>
<evidence type="ECO:0000313" key="1">
    <source>
        <dbReference type="EMBL" id="ETO19406.1"/>
    </source>
</evidence>
<protein>
    <submittedName>
        <fullName evidence="1">Uncharacterized protein</fullName>
    </submittedName>
</protein>
<reference evidence="1 2" key="1">
    <citation type="journal article" date="2013" name="Curr. Biol.">
        <title>The Genome of the Foraminiferan Reticulomyxa filosa.</title>
        <authorList>
            <person name="Glockner G."/>
            <person name="Hulsmann N."/>
            <person name="Schleicher M."/>
            <person name="Noegel A.A."/>
            <person name="Eichinger L."/>
            <person name="Gallinger C."/>
            <person name="Pawlowski J."/>
            <person name="Sierra R."/>
            <person name="Euteneuer U."/>
            <person name="Pillet L."/>
            <person name="Moustafa A."/>
            <person name="Platzer M."/>
            <person name="Groth M."/>
            <person name="Szafranski K."/>
            <person name="Schliwa M."/>
        </authorList>
    </citation>
    <scope>NUCLEOTIDE SEQUENCE [LARGE SCALE GENOMIC DNA]</scope>
</reference>
<dbReference type="InterPro" id="IPR011992">
    <property type="entry name" value="EF-hand-dom_pair"/>
</dbReference>
<name>X6N044_RETFI</name>
<gene>
    <name evidence="1" type="ORF">RFI_17818</name>
</gene>
<sequence length="138" mass="16499">MNVPENLNKQTSEWAVKEMANIFELLDLDEKGKNIQTIYIDKKQNKIKQMDKRAENGYVDKDSFVTWLRNDKNIQEVEDFRQKIRKGLQHLEVDPNAEVDELQIAYEISDKNAKQMEEDEVDISFLFYYYKIKQSENK</sequence>
<keyword evidence="2" id="KW-1185">Reference proteome</keyword>
<dbReference type="AlphaFoldDB" id="X6N044"/>
<accession>X6N044</accession>
<dbReference type="Proteomes" id="UP000023152">
    <property type="component" value="Unassembled WGS sequence"/>
</dbReference>
<dbReference type="SUPFAM" id="SSF47473">
    <property type="entry name" value="EF-hand"/>
    <property type="match status" value="1"/>
</dbReference>
<comment type="caution">
    <text evidence="1">The sequence shown here is derived from an EMBL/GenBank/DDBJ whole genome shotgun (WGS) entry which is preliminary data.</text>
</comment>
<evidence type="ECO:0000313" key="2">
    <source>
        <dbReference type="Proteomes" id="UP000023152"/>
    </source>
</evidence>
<organism evidence="1 2">
    <name type="scientific">Reticulomyxa filosa</name>
    <dbReference type="NCBI Taxonomy" id="46433"/>
    <lineage>
        <taxon>Eukaryota</taxon>
        <taxon>Sar</taxon>
        <taxon>Rhizaria</taxon>
        <taxon>Retaria</taxon>
        <taxon>Foraminifera</taxon>
        <taxon>Monothalamids</taxon>
        <taxon>Reticulomyxidae</taxon>
        <taxon>Reticulomyxa</taxon>
    </lineage>
</organism>